<dbReference type="VEuPathDB" id="TriTrypDB:BSAL_15235"/>
<proteinExistence type="predicted"/>
<dbReference type="OMA" id="CDERVQQ"/>
<sequence length="594" mass="67815">MMLNNPSATHSADGANIAALQRRLVHYEDLNQRLNTTLQQLVRLPQAELGQFTARMQDPDIAVPLLQCYDAAISEKQQLLDTANADITRARVALRASEAGRDDAVHAARLAEELARSTAERLRDDHERFHLQTEQIQTELHRMKEKAQQLIDSESSLKAQLVTEKQRSTDLAEALERARGDAHGAAETLEHAQRKLKANRLQDNEERYVSETQKVQLQLIAKENDDKLAEIERLRGKMVSALRQQQDNHTTHLRIVEDRHRAVVEALRDELRTQEVHMLKLRAQLARADVSSPLGGGGQLVKSATEVLESQSRAAQAVEIKRLYSELSTAQLQRDEATYRYDQLVASRKSDSDDRVAELRRELEHQRARVKDAEDRVAQLQAEVSSTKDHLRAQKEKCKTLSSEMHIVVSERDSAARRAEEGKKALVRSEALVDQLRAEKNDAVAHEKRAVLSLERRTAEARQVETNAHDVLKQATEDSQRQLDGLRNQINDLQLAKHELAAQLQERDRAYEAQTGKMEKMSLGLQACKEQLVQCDERLVAFHQQEQQWKRDGRQLALVIEQLRMEAMRLQKDRDRALQELKHSSSAQHHTLRR</sequence>
<evidence type="ECO:0000313" key="3">
    <source>
        <dbReference type="Proteomes" id="UP000051952"/>
    </source>
</evidence>
<keyword evidence="3" id="KW-1185">Reference proteome</keyword>
<reference evidence="3" key="1">
    <citation type="submission" date="2015-09" db="EMBL/GenBank/DDBJ databases">
        <authorList>
            <consortium name="Pathogen Informatics"/>
        </authorList>
    </citation>
    <scope>NUCLEOTIDE SEQUENCE [LARGE SCALE GENOMIC DNA]</scope>
    <source>
        <strain evidence="3">Lake Konstanz</strain>
    </source>
</reference>
<dbReference type="AlphaFoldDB" id="A0A0S4JEJ6"/>
<evidence type="ECO:0000313" key="2">
    <source>
        <dbReference type="EMBL" id="CUG88401.1"/>
    </source>
</evidence>
<organism evidence="2 3">
    <name type="scientific">Bodo saltans</name>
    <name type="common">Flagellated protozoan</name>
    <dbReference type="NCBI Taxonomy" id="75058"/>
    <lineage>
        <taxon>Eukaryota</taxon>
        <taxon>Discoba</taxon>
        <taxon>Euglenozoa</taxon>
        <taxon>Kinetoplastea</taxon>
        <taxon>Metakinetoplastina</taxon>
        <taxon>Eubodonida</taxon>
        <taxon>Bodonidae</taxon>
        <taxon>Bodo</taxon>
    </lineage>
</organism>
<dbReference type="OrthoDB" id="273097at2759"/>
<name>A0A0S4JEJ6_BODSA</name>
<feature type="coiled-coil region" evidence="1">
    <location>
        <begin position="133"/>
        <end position="237"/>
    </location>
</feature>
<gene>
    <name evidence="2" type="ORF">BSAL_15235</name>
</gene>
<dbReference type="Proteomes" id="UP000051952">
    <property type="component" value="Unassembled WGS sequence"/>
</dbReference>
<keyword evidence="1" id="KW-0175">Coiled coil</keyword>
<feature type="coiled-coil region" evidence="1">
    <location>
        <begin position="469"/>
        <end position="506"/>
    </location>
</feature>
<dbReference type="SUPFAM" id="SSF57997">
    <property type="entry name" value="Tropomyosin"/>
    <property type="match status" value="1"/>
</dbReference>
<feature type="coiled-coil region" evidence="1">
    <location>
        <begin position="349"/>
        <end position="439"/>
    </location>
</feature>
<dbReference type="EMBL" id="CYKH01001637">
    <property type="protein sequence ID" value="CUG88401.1"/>
    <property type="molecule type" value="Genomic_DNA"/>
</dbReference>
<protein>
    <submittedName>
        <fullName evidence="2">Uncharacterized protein</fullName>
    </submittedName>
</protein>
<evidence type="ECO:0000256" key="1">
    <source>
        <dbReference type="SAM" id="Coils"/>
    </source>
</evidence>
<accession>A0A0S4JEJ6</accession>